<dbReference type="OrthoDB" id="3541146at2"/>
<evidence type="ECO:0000313" key="2">
    <source>
        <dbReference type="Proteomes" id="UP000468735"/>
    </source>
</evidence>
<name>A0A6H9YK79_9ACTN</name>
<dbReference type="EMBL" id="WBMT01000015">
    <property type="protein sequence ID" value="KAB2344823.1"/>
    <property type="molecule type" value="Genomic_DNA"/>
</dbReference>
<organism evidence="1 2">
    <name type="scientific">Actinomadura rudentiformis</name>
    <dbReference type="NCBI Taxonomy" id="359158"/>
    <lineage>
        <taxon>Bacteria</taxon>
        <taxon>Bacillati</taxon>
        <taxon>Actinomycetota</taxon>
        <taxon>Actinomycetes</taxon>
        <taxon>Streptosporangiales</taxon>
        <taxon>Thermomonosporaceae</taxon>
        <taxon>Actinomadura</taxon>
    </lineage>
</organism>
<keyword evidence="2" id="KW-1185">Reference proteome</keyword>
<sequence length="111" mass="11910">MEAITTAIPIAYTGRMAWWDYVQQIAGSNQTKIAERTGLSQAGVSAWQSRTPKPETVTAFAHAYNRPVLEAFVAAGFLTADEAGVKELTPSLAKISSGDLLAELSRRLGVN</sequence>
<dbReference type="CDD" id="cd00093">
    <property type="entry name" value="HTH_XRE"/>
    <property type="match status" value="1"/>
</dbReference>
<dbReference type="AlphaFoldDB" id="A0A6H9YK79"/>
<gene>
    <name evidence="1" type="ORF">F8566_29985</name>
</gene>
<dbReference type="InterPro" id="IPR001387">
    <property type="entry name" value="Cro/C1-type_HTH"/>
</dbReference>
<protein>
    <submittedName>
        <fullName evidence="1">Helix-turn-helix transcriptional regulator</fullName>
    </submittedName>
</protein>
<accession>A0A6H9YK79</accession>
<evidence type="ECO:0000313" key="1">
    <source>
        <dbReference type="EMBL" id="KAB2344823.1"/>
    </source>
</evidence>
<reference evidence="1 2" key="1">
    <citation type="submission" date="2019-09" db="EMBL/GenBank/DDBJ databases">
        <title>Actinomadura physcomitrii sp. nov., a novel actinomycete isolated from moss [Physcomitrium sphaericum (Ludw) Fuernr].</title>
        <authorList>
            <person name="Zhuang X."/>
            <person name="Liu C."/>
        </authorList>
    </citation>
    <scope>NUCLEOTIDE SEQUENCE [LARGE SCALE GENOMIC DNA]</scope>
    <source>
        <strain evidence="1 2">HMC1</strain>
    </source>
</reference>
<dbReference type="RefSeq" id="WP_151565191.1">
    <property type="nucleotide sequence ID" value="NZ_WBMT01000015.1"/>
</dbReference>
<comment type="caution">
    <text evidence="1">The sequence shown here is derived from an EMBL/GenBank/DDBJ whole genome shotgun (WGS) entry which is preliminary data.</text>
</comment>
<dbReference type="Proteomes" id="UP000468735">
    <property type="component" value="Unassembled WGS sequence"/>
</dbReference>
<proteinExistence type="predicted"/>